<dbReference type="AlphaFoldDB" id="A0A4Y7SET5"/>
<reference evidence="2 3" key="1">
    <citation type="journal article" date="2019" name="Nat. Ecol. Evol.">
        <title>Megaphylogeny resolves global patterns of mushroom evolution.</title>
        <authorList>
            <person name="Varga T."/>
            <person name="Krizsan K."/>
            <person name="Foldi C."/>
            <person name="Dima B."/>
            <person name="Sanchez-Garcia M."/>
            <person name="Sanchez-Ramirez S."/>
            <person name="Szollosi G.J."/>
            <person name="Szarkandi J.G."/>
            <person name="Papp V."/>
            <person name="Albert L."/>
            <person name="Andreopoulos W."/>
            <person name="Angelini C."/>
            <person name="Antonin V."/>
            <person name="Barry K.W."/>
            <person name="Bougher N.L."/>
            <person name="Buchanan P."/>
            <person name="Buyck B."/>
            <person name="Bense V."/>
            <person name="Catcheside P."/>
            <person name="Chovatia M."/>
            <person name="Cooper J."/>
            <person name="Damon W."/>
            <person name="Desjardin D."/>
            <person name="Finy P."/>
            <person name="Geml J."/>
            <person name="Haridas S."/>
            <person name="Hughes K."/>
            <person name="Justo A."/>
            <person name="Karasinski D."/>
            <person name="Kautmanova I."/>
            <person name="Kiss B."/>
            <person name="Kocsube S."/>
            <person name="Kotiranta H."/>
            <person name="LaButti K.M."/>
            <person name="Lechner B.E."/>
            <person name="Liimatainen K."/>
            <person name="Lipzen A."/>
            <person name="Lukacs Z."/>
            <person name="Mihaltcheva S."/>
            <person name="Morgado L.N."/>
            <person name="Niskanen T."/>
            <person name="Noordeloos M.E."/>
            <person name="Ohm R.A."/>
            <person name="Ortiz-Santana B."/>
            <person name="Ovrebo C."/>
            <person name="Racz N."/>
            <person name="Riley R."/>
            <person name="Savchenko A."/>
            <person name="Shiryaev A."/>
            <person name="Soop K."/>
            <person name="Spirin V."/>
            <person name="Szebenyi C."/>
            <person name="Tomsovsky M."/>
            <person name="Tulloss R.E."/>
            <person name="Uehling J."/>
            <person name="Grigoriev I.V."/>
            <person name="Vagvolgyi C."/>
            <person name="Papp T."/>
            <person name="Martin F.M."/>
            <person name="Miettinen O."/>
            <person name="Hibbett D.S."/>
            <person name="Nagy L.G."/>
        </authorList>
    </citation>
    <scope>NUCLEOTIDE SEQUENCE [LARGE SCALE GENOMIC DNA]</scope>
    <source>
        <strain evidence="2 3">FP101781</strain>
    </source>
</reference>
<comment type="caution">
    <text evidence="2">The sequence shown here is derived from an EMBL/GenBank/DDBJ whole genome shotgun (WGS) entry which is preliminary data.</text>
</comment>
<accession>A0A4Y7SET5</accession>
<evidence type="ECO:0000256" key="1">
    <source>
        <dbReference type="SAM" id="MobiDB-lite"/>
    </source>
</evidence>
<gene>
    <name evidence="2" type="ORF">FA13DRAFT_242768</name>
</gene>
<protein>
    <submittedName>
        <fullName evidence="2">Uncharacterized protein</fullName>
    </submittedName>
</protein>
<proteinExistence type="predicted"/>
<organism evidence="2 3">
    <name type="scientific">Coprinellus micaceus</name>
    <name type="common">Glistening ink-cap mushroom</name>
    <name type="synonym">Coprinus micaceus</name>
    <dbReference type="NCBI Taxonomy" id="71717"/>
    <lineage>
        <taxon>Eukaryota</taxon>
        <taxon>Fungi</taxon>
        <taxon>Dikarya</taxon>
        <taxon>Basidiomycota</taxon>
        <taxon>Agaricomycotina</taxon>
        <taxon>Agaricomycetes</taxon>
        <taxon>Agaricomycetidae</taxon>
        <taxon>Agaricales</taxon>
        <taxon>Agaricineae</taxon>
        <taxon>Psathyrellaceae</taxon>
        <taxon>Coprinellus</taxon>
    </lineage>
</organism>
<evidence type="ECO:0000313" key="3">
    <source>
        <dbReference type="Proteomes" id="UP000298030"/>
    </source>
</evidence>
<dbReference type="EMBL" id="QPFP01000144">
    <property type="protein sequence ID" value="TEB20330.1"/>
    <property type="molecule type" value="Genomic_DNA"/>
</dbReference>
<feature type="compositionally biased region" description="Basic and acidic residues" evidence="1">
    <location>
        <begin position="24"/>
        <end position="43"/>
    </location>
</feature>
<sequence>MNLPRHHDPTSGTNRMRRSPGRVKGRERGNEDGVRLKSREGARHSPIYVPADPLYRSPERGVQQNTGMRDRGSVPGEGGRRQFGGPDDQLRCREDGKTIDAAQVFLILDSSSAPERRKWVLFPIEGYA</sequence>
<evidence type="ECO:0000313" key="2">
    <source>
        <dbReference type="EMBL" id="TEB20330.1"/>
    </source>
</evidence>
<dbReference type="Proteomes" id="UP000298030">
    <property type="component" value="Unassembled WGS sequence"/>
</dbReference>
<feature type="region of interest" description="Disordered" evidence="1">
    <location>
        <begin position="1"/>
        <end position="89"/>
    </location>
</feature>
<keyword evidence="3" id="KW-1185">Reference proteome</keyword>
<name>A0A4Y7SET5_COPMI</name>